<dbReference type="SMART" id="SM00034">
    <property type="entry name" value="CLECT"/>
    <property type="match status" value="12"/>
</dbReference>
<dbReference type="InterPro" id="IPR004043">
    <property type="entry name" value="LCCL"/>
</dbReference>
<dbReference type="SMART" id="SM00612">
    <property type="entry name" value="Kelch"/>
    <property type="match status" value="6"/>
</dbReference>
<feature type="domain" description="F5/8 type C" evidence="7">
    <location>
        <begin position="1412"/>
        <end position="1554"/>
    </location>
</feature>
<dbReference type="CDD" id="cd00057">
    <property type="entry name" value="FA58C"/>
    <property type="match status" value="1"/>
</dbReference>
<dbReference type="Gene3D" id="2.170.130.20">
    <property type="entry name" value="LCCL-like domain"/>
    <property type="match status" value="1"/>
</dbReference>
<dbReference type="PROSITE" id="PS50228">
    <property type="entry name" value="SUEL_LECTIN"/>
    <property type="match status" value="1"/>
</dbReference>
<dbReference type="InterPro" id="IPR000421">
    <property type="entry name" value="FA58C"/>
</dbReference>
<dbReference type="InterPro" id="IPR018378">
    <property type="entry name" value="C-type_lectin_CS"/>
</dbReference>
<dbReference type="InterPro" id="IPR011333">
    <property type="entry name" value="SKP1/BTB/POZ_sf"/>
</dbReference>
<dbReference type="Pfam" id="PF00651">
    <property type="entry name" value="BTB"/>
    <property type="match status" value="1"/>
</dbReference>
<feature type="domain" description="C-type lectin" evidence="8">
    <location>
        <begin position="2544"/>
        <end position="2663"/>
    </location>
</feature>
<evidence type="ECO:0000259" key="10">
    <source>
        <dbReference type="PROSITE" id="PS50228"/>
    </source>
</evidence>
<dbReference type="FunFam" id="2.120.10.80:FF:000060">
    <property type="entry name" value="Kelch like family member 8"/>
    <property type="match status" value="1"/>
</dbReference>
<dbReference type="Pfam" id="PF24681">
    <property type="entry name" value="Kelch_KLHDC2_KLHL20_DRC7"/>
    <property type="match status" value="1"/>
</dbReference>
<dbReference type="Pfam" id="PF03815">
    <property type="entry name" value="LCCL"/>
    <property type="match status" value="1"/>
</dbReference>
<feature type="transmembrane region" description="Helical" evidence="6">
    <location>
        <begin position="2687"/>
        <end position="2709"/>
    </location>
</feature>
<dbReference type="SUPFAM" id="SSF56436">
    <property type="entry name" value="C-type lectin-like"/>
    <property type="match status" value="12"/>
</dbReference>
<dbReference type="Gene3D" id="3.10.100.10">
    <property type="entry name" value="Mannose-Binding Protein A, subunit A"/>
    <property type="match status" value="12"/>
</dbReference>
<dbReference type="CDD" id="cd00037">
    <property type="entry name" value="CLECT"/>
    <property type="match status" value="10"/>
</dbReference>
<dbReference type="SMART" id="SM00875">
    <property type="entry name" value="BACK"/>
    <property type="match status" value="1"/>
</dbReference>
<dbReference type="InterPro" id="IPR015915">
    <property type="entry name" value="Kelch-typ_b-propeller"/>
</dbReference>
<dbReference type="Gene3D" id="2.120.10.80">
    <property type="entry name" value="Kelch-type beta propeller"/>
    <property type="match status" value="1"/>
</dbReference>
<dbReference type="SUPFAM" id="SSF54695">
    <property type="entry name" value="POZ domain"/>
    <property type="match status" value="1"/>
</dbReference>
<evidence type="ECO:0000256" key="1">
    <source>
        <dbReference type="ARBA" id="ARBA00010241"/>
    </source>
</evidence>
<dbReference type="Gene3D" id="2.60.120.740">
    <property type="match status" value="1"/>
</dbReference>
<feature type="domain" description="C-type lectin" evidence="8">
    <location>
        <begin position="749"/>
        <end position="878"/>
    </location>
</feature>
<evidence type="ECO:0000313" key="12">
    <source>
        <dbReference type="EMBL" id="KAG7320740.1"/>
    </source>
</evidence>
<dbReference type="InterPro" id="IPR036609">
    <property type="entry name" value="LCCL_sf"/>
</dbReference>
<feature type="domain" description="C-type lectin" evidence="8">
    <location>
        <begin position="892"/>
        <end position="1016"/>
    </location>
</feature>
<dbReference type="Gene3D" id="1.25.40.420">
    <property type="match status" value="1"/>
</dbReference>
<dbReference type="FunFam" id="1.25.40.420:FF:000001">
    <property type="entry name" value="Kelch-like family member 12"/>
    <property type="match status" value="1"/>
</dbReference>
<dbReference type="InterPro" id="IPR006652">
    <property type="entry name" value="Kelch_1"/>
</dbReference>
<dbReference type="PROSITE" id="PS50820">
    <property type="entry name" value="LCCL"/>
    <property type="match status" value="1"/>
</dbReference>
<feature type="domain" description="C-type lectin" evidence="8">
    <location>
        <begin position="614"/>
        <end position="730"/>
    </location>
</feature>
<dbReference type="SUPFAM" id="SSF49785">
    <property type="entry name" value="Galactose-binding domain-like"/>
    <property type="match status" value="1"/>
</dbReference>
<accession>A0A9D3NEM3</accession>
<evidence type="ECO:0000259" key="9">
    <source>
        <dbReference type="PROSITE" id="PS50097"/>
    </source>
</evidence>
<dbReference type="EMBL" id="JAHKSW010000018">
    <property type="protein sequence ID" value="KAG7320740.1"/>
    <property type="molecule type" value="Genomic_DNA"/>
</dbReference>
<dbReference type="FunFam" id="2.120.10.80:FF:000078">
    <property type="entry name" value="Kelch like family member 8"/>
    <property type="match status" value="1"/>
</dbReference>
<dbReference type="Pfam" id="PF07707">
    <property type="entry name" value="BACK"/>
    <property type="match status" value="1"/>
</dbReference>
<organism evidence="12 13">
    <name type="scientific">Hemibagrus wyckioides</name>
    <dbReference type="NCBI Taxonomy" id="337641"/>
    <lineage>
        <taxon>Eukaryota</taxon>
        <taxon>Metazoa</taxon>
        <taxon>Chordata</taxon>
        <taxon>Craniata</taxon>
        <taxon>Vertebrata</taxon>
        <taxon>Euteleostomi</taxon>
        <taxon>Actinopterygii</taxon>
        <taxon>Neopterygii</taxon>
        <taxon>Teleostei</taxon>
        <taxon>Ostariophysi</taxon>
        <taxon>Siluriformes</taxon>
        <taxon>Bagridae</taxon>
        <taxon>Hemibagrus</taxon>
    </lineage>
</organism>
<feature type="domain" description="C-type lectin" evidence="8">
    <location>
        <begin position="2254"/>
        <end position="2379"/>
    </location>
</feature>
<evidence type="ECO:0000256" key="6">
    <source>
        <dbReference type="SAM" id="Phobius"/>
    </source>
</evidence>
<evidence type="ECO:0000259" key="8">
    <source>
        <dbReference type="PROSITE" id="PS50041"/>
    </source>
</evidence>
<evidence type="ECO:0000256" key="3">
    <source>
        <dbReference type="ARBA" id="ARBA00022734"/>
    </source>
</evidence>
<dbReference type="CDD" id="cd03590">
    <property type="entry name" value="CLECT_DC-SIGN_like"/>
    <property type="match status" value="1"/>
</dbReference>
<feature type="domain" description="C-type lectin" evidence="8">
    <location>
        <begin position="1040"/>
        <end position="1156"/>
    </location>
</feature>
<dbReference type="PROSITE" id="PS00615">
    <property type="entry name" value="C_TYPE_LECTIN_1"/>
    <property type="match status" value="7"/>
</dbReference>
<dbReference type="Gene3D" id="3.30.710.10">
    <property type="entry name" value="Potassium Channel Kv1.1, Chain A"/>
    <property type="match status" value="1"/>
</dbReference>
<dbReference type="SMART" id="SM00603">
    <property type="entry name" value="LCCL"/>
    <property type="match status" value="1"/>
</dbReference>
<dbReference type="SUPFAM" id="SSF69848">
    <property type="entry name" value="LCCL domain"/>
    <property type="match status" value="1"/>
</dbReference>
<feature type="domain" description="SUEL-type lectin" evidence="10">
    <location>
        <begin position="1323"/>
        <end position="1408"/>
    </location>
</feature>
<dbReference type="InterPro" id="IPR016186">
    <property type="entry name" value="C-type_lectin-like/link_sf"/>
</dbReference>
<feature type="domain" description="C-type lectin" evidence="8">
    <location>
        <begin position="1810"/>
        <end position="1927"/>
    </location>
</feature>
<dbReference type="OrthoDB" id="441660at2759"/>
<sequence>MAPGDTVAENGKQHKIRTKCASRSPEAECAADGSFVFEAHEAWKEFHNSLRQFYENGELCDVTLKVGTKLIPCHKLVLACVVPYFRAMFLSDMAEAKQELIEIRDFDGDAIQDLVRFAYSSRLTLTVENVQPLLYAACILQVELVARACCEYMKAHFHPSNCLAVRTFAESHHRVDLMDMADRYACEHFGQVLESDDFTHVSPQHLKTLLSSSDLNIHSETQVYEAAVKWLKANPQHHELWLHQIMSQVRLPLLPVDFLTGTVAKEEMIKSHLSCRDLLDEARNYHLHLSNKTVPNFEYSIRTTPRKHTAGVLFCVGGRGGSGDPFRSIECYSISKNSWFFGPEMNSRRRHVGVISVEGKVYAVGGHDGSEHLGNMEMFDPLTNKWMMKASMNTKRRGIALATLGGPIYAIGGLDDNSCFSDVERYDIEADRWSAVSPMNTPRGGVGSVALGSYVYAVGGNDGVASLSSVERFDPHLNKWSDVREMGQRRAGNGVSELNGCLYVVGGFDDNSPLSSVERFDPRTNSWEYVAELTTPRGGVGVATVMGRVFAVGGHNGNIYLNTVEAFEPRMNRWELVGSVSHCRAGAGVAVCATHISQIRDVVLGDCESGWREYEGRCYFFSTDKKTWHEALDECASKESHLMSITNLHERTWVSTQVSHNIFWIGLNDIASEGNWEWSDGNIYYPYLEYWRPGQPDNYDDNEDCGQVDGNSEGRWNDEHCTAQRQYICKRDNPNPPVLCDTANRWEQFGSNCYKLQYALKKSWNSARSECLKDGGDLVSIETAEEQQYVLGLDPSYYDLWLGYSTLKCTSISCQVQPDSTSFSWSDAATSSYTNWAHEQPDLTDKQNGLCAGLIKAGDDYGKWRTHLCRSEHPYACKRALNTICPLGWMSFKGSCYLVVTNSHLLTSWHEALTRCSSMGANLLTIKSEEEQYFVNAMLPDIHQVNIPDVWIGVSDMDEDGTFRWVDKTNIEFSNWSPNFPQNTDKLWDCGQIYTGNYAGKWETANCFKVQAYICKMLGGQNIKPTVAPEFHCDQGYLLYGDYCYHFESESVKTWQDAEDYCVSQNGHLVSIHNQETVSFITAHITRASWIGLNDKQQEGSFKWSDGTPADFLPWGEGQPDNWNDEDCVQIRGTEHFETGKFNDIQCSNTYPFICQKAKGTGPPPIPPTSGPGWNEKCGSWIPDPFNDYCYHIFPFSMRKWAEARADCVNQGGDLASITEPFEQGFIQAQIQSIPTGVSLWIGAHDLVTEGGWEWMDRSPFRYINWSPGNPDNYYGEDCLSIYINNGLWNDDNCEYRRGYICKRRGNTPEPPPPHDGYLTAYTCEGSSMVLHCPVDSVINIQSAFYGRRSDKICPYLGGSLDHCEIPGTYERVRKQCDNHQFCFLFTLLDNDPCPTISKYLEVVYSCEQNVCVRGLGVEDGNITDSMISASSSMAGKEPRHARLKGSSCWMPSSTSNSWIQVSLHAMKKITGVVIQGCPTADNWVTKFKIQTSLDGVSWIDYKVDGKVEEFFGTADRDSTVTQLLGNPVSVKYIRIFPIEWHNQAGLRFDILGCTPDYAINCGTRPDLDHSVDRLTVHCPAGCAEVFYSVYGTMTYRGDSTICAAAIHAGVILNEMGGDCTVLKAPGQDFYSGSTRNGITSRQYSASYHVSYQFADGELRCSGNDWYEFGEFCYKPFMEKRTWHEAQSACRRHGAELVSIMSLTEQSWLQSYLYLATSDVWIGLNDLEFQGFYSWSDKHEVKFTYWAPGEPNNHLGFKEDCVEMYYQTGRWNDVTCTELNTYICKMPKGHYPLPSIKPTVYGCLEGWDAFEYSCYWFEEAAMTRAEAKVFCESKSSTLLHILDVYEQAHFTAFLSSYTGNWWVGLRAKGELGGVDYQWDNGAALLYTHWDRDYPDDSKGDCVTMTTKPIAGFWRNQDCGESHQFICESPRDGISPPTQAPTPPPVPGCADGWSGKTHFRQCYRLFTVDYSGKKSWTAARDDCLSRGADLTSIHNVEEEIFIAEFTKGKRQWIGLTQDPTSGGYHWSDGSPVTHTNWADGEPNDHGGRENCVEMVSTENGTAFWNDLTCDAHLDWVCMIAKGKTPLIPPITPPPVPAHDCGDNPGWRKNNGICYYYNDTDIVDFHMALSRCYAEKAQLVSILDQQEQTFVVSMVGTGMIDAAWIGLRMFGVVEGEYLWVDGSPVTYVHWAPGEPNNADGEEQCVQMLRTPGTWNDVNCGRDIAGYMCKKLPGDHHTPPPPTPAWEGNCPEGWLRFHNKCYMIKGTHENHEERANWTFARDWCSRHDGYLAVIDDINENEFVASYLRDASHAAWIGLSDRLHEGKFAWNDGVSPVLFTNWADKEPNNNNGEEHCVSVTHSHLVAGRWNDENCDERRSWVCYKKKSSSLPPPPLVNPCHSGYVSWYKNCYKLVTEPKPWDEAQAACVKEGGNLASVDMSYEQAFISAVLQQDRHDTWIGLRRKEDEGTYRWSDGWPVFYTHWGPGEPTNHKEEGCVSMHGRSHFIQGTWNDTDCKVAKPYLCKISHEPPPPTPPPGDGECLPFWQPYGSYCYIIYNEKEGRSWPEARHYCQMISGSDLASVHSRAEVEFLTNTNNTRNNYLWIGLTRDASYGWAWTDLTALGFTNWAQDEPNGGGHDGNRQDCVEMYKDGKWKANSCFEKRAFVCKRRQHYSTGHSSTTTVSPIHDAGSVAGGVIGALVAVLVILGILYYLFRVKGVKLSSVDLPSRRTNHVDVPAFNNPNFAGESDT</sequence>
<evidence type="ECO:0000256" key="5">
    <source>
        <dbReference type="ARBA" id="ARBA00023157"/>
    </source>
</evidence>
<dbReference type="InterPro" id="IPR050111">
    <property type="entry name" value="C-type_lectin/snaclec_domain"/>
</dbReference>
<dbReference type="CDD" id="cd22823">
    <property type="entry name" value="Gal_Rha_Lectin"/>
    <property type="match status" value="1"/>
</dbReference>
<dbReference type="SMART" id="SM00225">
    <property type="entry name" value="BTB"/>
    <property type="match status" value="1"/>
</dbReference>
<dbReference type="PROSITE" id="PS50022">
    <property type="entry name" value="FA58C_3"/>
    <property type="match status" value="1"/>
</dbReference>
<feature type="domain" description="C-type lectin" evidence="8">
    <location>
        <begin position="2108"/>
        <end position="2217"/>
    </location>
</feature>
<dbReference type="SUPFAM" id="SSF50965">
    <property type="entry name" value="Galactose oxidase, central domain"/>
    <property type="match status" value="2"/>
</dbReference>
<keyword evidence="3" id="KW-0430">Lectin</keyword>
<dbReference type="Proteomes" id="UP000824219">
    <property type="component" value="Linkage Group LG18"/>
</dbReference>
<keyword evidence="6" id="KW-0472">Membrane</keyword>
<dbReference type="InterPro" id="IPR000922">
    <property type="entry name" value="Lectin_gal-bd_dom"/>
</dbReference>
<dbReference type="Gene3D" id="2.60.120.260">
    <property type="entry name" value="Galactose-binding domain-like"/>
    <property type="match status" value="1"/>
</dbReference>
<dbReference type="FunFam" id="3.10.100.10:FF:000109">
    <property type="entry name" value="Uncharacterized protein"/>
    <property type="match status" value="1"/>
</dbReference>
<keyword evidence="5" id="KW-1015">Disulfide bond</keyword>
<dbReference type="CDD" id="cd18448">
    <property type="entry name" value="BACK_KLHL8"/>
    <property type="match status" value="1"/>
</dbReference>
<feature type="domain" description="C-type lectin" evidence="8">
    <location>
        <begin position="1186"/>
        <end position="1303"/>
    </location>
</feature>
<feature type="domain" description="BTB" evidence="9">
    <location>
        <begin position="60"/>
        <end position="127"/>
    </location>
</feature>
<dbReference type="InterPro" id="IPR001304">
    <property type="entry name" value="C-type_lectin-like"/>
</dbReference>
<dbReference type="InterPro" id="IPR043159">
    <property type="entry name" value="Lectin_gal-bd_sf"/>
</dbReference>
<dbReference type="PROSITE" id="PS50041">
    <property type="entry name" value="C_TYPE_LECTIN_2"/>
    <property type="match status" value="12"/>
</dbReference>
<gene>
    <name evidence="12" type="ORF">KOW79_015155</name>
</gene>
<dbReference type="SMART" id="SM00231">
    <property type="entry name" value="FA58C"/>
    <property type="match status" value="1"/>
</dbReference>
<keyword evidence="6" id="KW-1133">Transmembrane helix</keyword>
<evidence type="ECO:0000259" key="11">
    <source>
        <dbReference type="PROSITE" id="PS50820"/>
    </source>
</evidence>
<evidence type="ECO:0000313" key="13">
    <source>
        <dbReference type="Proteomes" id="UP000824219"/>
    </source>
</evidence>
<feature type="domain" description="C-type lectin" evidence="8">
    <location>
        <begin position="1669"/>
        <end position="1785"/>
    </location>
</feature>
<dbReference type="GO" id="GO:0030246">
    <property type="term" value="F:carbohydrate binding"/>
    <property type="evidence" value="ECO:0007669"/>
    <property type="project" value="UniProtKB-KW"/>
</dbReference>
<dbReference type="PROSITE" id="PS50097">
    <property type="entry name" value="BTB"/>
    <property type="match status" value="1"/>
</dbReference>
<dbReference type="InterPro" id="IPR016187">
    <property type="entry name" value="CTDL_fold"/>
</dbReference>
<keyword evidence="13" id="KW-1185">Reference proteome</keyword>
<comment type="similarity">
    <text evidence="1">Belongs to the neurexin family.</text>
</comment>
<dbReference type="FunFam" id="2.60.120.260:FF:000016">
    <property type="entry name" value="Contactin-associated protein-like 4 isoform 1"/>
    <property type="match status" value="1"/>
</dbReference>
<feature type="domain" description="LCCL" evidence="11">
    <location>
        <begin position="1556"/>
        <end position="1641"/>
    </location>
</feature>
<dbReference type="InterPro" id="IPR000210">
    <property type="entry name" value="BTB/POZ_dom"/>
</dbReference>
<dbReference type="Pfam" id="PF01344">
    <property type="entry name" value="Kelch_1"/>
    <property type="match status" value="2"/>
</dbReference>
<evidence type="ECO:0000256" key="2">
    <source>
        <dbReference type="ARBA" id="ARBA00022441"/>
    </source>
</evidence>
<protein>
    <submittedName>
        <fullName evidence="12">Uncharacterized protein</fullName>
    </submittedName>
</protein>
<evidence type="ECO:0000259" key="7">
    <source>
        <dbReference type="PROSITE" id="PS50022"/>
    </source>
</evidence>
<dbReference type="Pfam" id="PF02140">
    <property type="entry name" value="SUEL_Lectin"/>
    <property type="match status" value="1"/>
</dbReference>
<keyword evidence="6" id="KW-0812">Transmembrane</keyword>
<feature type="domain" description="C-type lectin" evidence="8">
    <location>
        <begin position="2402"/>
        <end position="2520"/>
    </location>
</feature>
<dbReference type="InterPro" id="IPR033989">
    <property type="entry name" value="CD209-like_CTLD"/>
</dbReference>
<dbReference type="InterPro" id="IPR011705">
    <property type="entry name" value="BACK"/>
</dbReference>
<dbReference type="InterPro" id="IPR008979">
    <property type="entry name" value="Galactose-bd-like_sf"/>
</dbReference>
<keyword evidence="2" id="KW-0880">Kelch repeat</keyword>
<dbReference type="CDD" id="cd18238">
    <property type="entry name" value="BTB_POZ_KLHL8"/>
    <property type="match status" value="1"/>
</dbReference>
<dbReference type="PANTHER" id="PTHR22803">
    <property type="entry name" value="MANNOSE, PHOSPHOLIPASE, LECTIN RECEPTOR RELATED"/>
    <property type="match status" value="1"/>
</dbReference>
<name>A0A9D3NEM3_9TELE</name>
<feature type="domain" description="C-type lectin" evidence="8">
    <location>
        <begin position="1957"/>
        <end position="2077"/>
    </location>
</feature>
<evidence type="ECO:0000256" key="4">
    <source>
        <dbReference type="ARBA" id="ARBA00022737"/>
    </source>
</evidence>
<keyword evidence="4" id="KW-0677">Repeat</keyword>
<dbReference type="InterPro" id="IPR011043">
    <property type="entry name" value="Gal_Oxase/kelch_b-propeller"/>
</dbReference>
<reference evidence="12 13" key="1">
    <citation type="submission" date="2021-06" db="EMBL/GenBank/DDBJ databases">
        <title>Chromosome-level genome assembly of the red-tail catfish (Hemibagrus wyckioides).</title>
        <authorList>
            <person name="Shao F."/>
        </authorList>
    </citation>
    <scope>NUCLEOTIDE SEQUENCE [LARGE SCALE GENOMIC DNA]</scope>
    <source>
        <strain evidence="12">EC202008001</strain>
        <tissue evidence="12">Blood</tissue>
    </source>
</reference>
<comment type="caution">
    <text evidence="12">The sequence shown here is derived from an EMBL/GenBank/DDBJ whole genome shotgun (WGS) entry which is preliminary data.</text>
</comment>
<proteinExistence type="inferred from homology"/>
<dbReference type="Pfam" id="PF00754">
    <property type="entry name" value="F5_F8_type_C"/>
    <property type="match status" value="1"/>
</dbReference>
<dbReference type="Pfam" id="PF00059">
    <property type="entry name" value="Lectin_C"/>
    <property type="match status" value="12"/>
</dbReference>